<keyword evidence="6 15" id="KW-0472">Membrane</keyword>
<dbReference type="GO" id="GO:0004930">
    <property type="term" value="F:G protein-coupled receptor activity"/>
    <property type="evidence" value="ECO:0007669"/>
    <property type="project" value="UniProtKB-KW"/>
</dbReference>
<evidence type="ECO:0000259" key="16">
    <source>
        <dbReference type="PROSITE" id="PS50262"/>
    </source>
</evidence>
<reference evidence="17" key="1">
    <citation type="submission" date="2022-01" db="EMBL/GenBank/DDBJ databases">
        <authorList>
            <person name="Braso-Vives M."/>
        </authorList>
    </citation>
    <scope>NUCLEOTIDE SEQUENCE</scope>
</reference>
<organism evidence="17 18">
    <name type="scientific">Branchiostoma lanceolatum</name>
    <name type="common">Common lancelet</name>
    <name type="synonym">Amphioxus lanceolatum</name>
    <dbReference type="NCBI Taxonomy" id="7740"/>
    <lineage>
        <taxon>Eukaryota</taxon>
        <taxon>Metazoa</taxon>
        <taxon>Chordata</taxon>
        <taxon>Cephalochordata</taxon>
        <taxon>Leptocardii</taxon>
        <taxon>Amphioxiformes</taxon>
        <taxon>Branchiostomatidae</taxon>
        <taxon>Branchiostoma</taxon>
    </lineage>
</organism>
<dbReference type="AlphaFoldDB" id="A0A8K0AEB6"/>
<comment type="similarity">
    <text evidence="13">Belongs to the G-protein coupled receptor 1 family.</text>
</comment>
<keyword evidence="8" id="KW-1015">Disulfide bond</keyword>
<feature type="transmembrane region" description="Helical" evidence="15">
    <location>
        <begin position="103"/>
        <end position="124"/>
    </location>
</feature>
<keyword evidence="12" id="KW-0449">Lipoprotein</keyword>
<dbReference type="GO" id="GO:0042923">
    <property type="term" value="F:neuropeptide binding"/>
    <property type="evidence" value="ECO:0007669"/>
    <property type="project" value="TreeGrafter"/>
</dbReference>
<feature type="transmembrane region" description="Helical" evidence="15">
    <location>
        <begin position="274"/>
        <end position="298"/>
    </location>
</feature>
<dbReference type="PRINTS" id="PR00237">
    <property type="entry name" value="GPCRRHODOPSN"/>
</dbReference>
<gene>
    <name evidence="17" type="primary">MCHR1</name>
    <name evidence="17" type="ORF">BLAG_LOCUS24738</name>
</gene>
<dbReference type="OrthoDB" id="6076970at2759"/>
<name>A0A8K0AEB6_BRALA</name>
<dbReference type="FunFam" id="1.20.1070.10:FF:000060">
    <property type="entry name" value="Somatostatin receptor type 1"/>
    <property type="match status" value="1"/>
</dbReference>
<evidence type="ECO:0000313" key="17">
    <source>
        <dbReference type="EMBL" id="CAH1273374.1"/>
    </source>
</evidence>
<accession>A0A8K0AEB6</accession>
<evidence type="ECO:0000256" key="6">
    <source>
        <dbReference type="ARBA" id="ARBA00023136"/>
    </source>
</evidence>
<feature type="region of interest" description="Disordered" evidence="14">
    <location>
        <begin position="341"/>
        <end position="370"/>
    </location>
</feature>
<dbReference type="GO" id="GO:0043005">
    <property type="term" value="C:neuron projection"/>
    <property type="evidence" value="ECO:0007669"/>
    <property type="project" value="TreeGrafter"/>
</dbReference>
<dbReference type="GO" id="GO:0005886">
    <property type="term" value="C:plasma membrane"/>
    <property type="evidence" value="ECO:0007669"/>
    <property type="project" value="UniProtKB-SubCell"/>
</dbReference>
<dbReference type="Pfam" id="PF00001">
    <property type="entry name" value="7tm_1"/>
    <property type="match status" value="1"/>
</dbReference>
<keyword evidence="2" id="KW-1003">Cell membrane</keyword>
<feature type="transmembrane region" description="Helical" evidence="15">
    <location>
        <begin position="144"/>
        <end position="166"/>
    </location>
</feature>
<dbReference type="PROSITE" id="PS00237">
    <property type="entry name" value="G_PROTEIN_RECEP_F1_1"/>
    <property type="match status" value="1"/>
</dbReference>
<keyword evidence="7" id="KW-0564">Palmitate</keyword>
<dbReference type="InterPro" id="IPR017452">
    <property type="entry name" value="GPCR_Rhodpsn_7TM"/>
</dbReference>
<evidence type="ECO:0000256" key="12">
    <source>
        <dbReference type="ARBA" id="ARBA00023288"/>
    </source>
</evidence>
<dbReference type="GO" id="GO:0007218">
    <property type="term" value="P:neuropeptide signaling pathway"/>
    <property type="evidence" value="ECO:0007669"/>
    <property type="project" value="TreeGrafter"/>
</dbReference>
<comment type="subcellular location">
    <subcellularLocation>
        <location evidence="1">Cell membrane</location>
        <topology evidence="1">Multi-pass membrane protein</topology>
    </subcellularLocation>
</comment>
<feature type="transmembrane region" description="Helical" evidence="15">
    <location>
        <begin position="67"/>
        <end position="91"/>
    </location>
</feature>
<evidence type="ECO:0000256" key="13">
    <source>
        <dbReference type="RuleBase" id="RU000688"/>
    </source>
</evidence>
<evidence type="ECO:0000256" key="2">
    <source>
        <dbReference type="ARBA" id="ARBA00022475"/>
    </source>
</evidence>
<evidence type="ECO:0000256" key="8">
    <source>
        <dbReference type="ARBA" id="ARBA00023157"/>
    </source>
</evidence>
<keyword evidence="18" id="KW-1185">Reference proteome</keyword>
<dbReference type="SUPFAM" id="SSF81321">
    <property type="entry name" value="Family A G protein-coupled receptor-like"/>
    <property type="match status" value="1"/>
</dbReference>
<dbReference type="Proteomes" id="UP000838412">
    <property type="component" value="Chromosome 9"/>
</dbReference>
<evidence type="ECO:0000256" key="7">
    <source>
        <dbReference type="ARBA" id="ARBA00023139"/>
    </source>
</evidence>
<keyword evidence="11 13" id="KW-0807">Transducer</keyword>
<keyword evidence="5 13" id="KW-0297">G-protein coupled receptor</keyword>
<dbReference type="InterPro" id="IPR008361">
    <property type="entry name" value="MCH_rcpt"/>
</dbReference>
<feature type="compositionally biased region" description="Polar residues" evidence="14">
    <location>
        <begin position="341"/>
        <end position="360"/>
    </location>
</feature>
<evidence type="ECO:0000256" key="9">
    <source>
        <dbReference type="ARBA" id="ARBA00023170"/>
    </source>
</evidence>
<keyword evidence="10" id="KW-0325">Glycoprotein</keyword>
<dbReference type="PRINTS" id="PR01783">
    <property type="entry name" value="MCHRECEPTOR"/>
</dbReference>
<keyword evidence="4 15" id="KW-1133">Transmembrane helix</keyword>
<protein>
    <submittedName>
        <fullName evidence="17">MCHR1 protein</fullName>
    </submittedName>
</protein>
<evidence type="ECO:0000256" key="15">
    <source>
        <dbReference type="SAM" id="Phobius"/>
    </source>
</evidence>
<evidence type="ECO:0000256" key="3">
    <source>
        <dbReference type="ARBA" id="ARBA00022692"/>
    </source>
</evidence>
<dbReference type="CDD" id="cd15088">
    <property type="entry name" value="7tmA_MCHR-like"/>
    <property type="match status" value="1"/>
</dbReference>
<dbReference type="PANTHER" id="PTHR24229:SF80">
    <property type="entry name" value="MELANIN-CONCENTRATING HORMONE RECEPTOR 1-LIKE"/>
    <property type="match status" value="1"/>
</dbReference>
<evidence type="ECO:0000313" key="18">
    <source>
        <dbReference type="Proteomes" id="UP000838412"/>
    </source>
</evidence>
<feature type="transmembrane region" description="Helical" evidence="15">
    <location>
        <begin position="238"/>
        <end position="262"/>
    </location>
</feature>
<dbReference type="EMBL" id="OV696694">
    <property type="protein sequence ID" value="CAH1273374.1"/>
    <property type="molecule type" value="Genomic_DNA"/>
</dbReference>
<keyword evidence="3 13" id="KW-0812">Transmembrane</keyword>
<evidence type="ECO:0000256" key="5">
    <source>
        <dbReference type="ARBA" id="ARBA00023040"/>
    </source>
</evidence>
<feature type="transmembrane region" description="Helical" evidence="15">
    <location>
        <begin position="190"/>
        <end position="217"/>
    </location>
</feature>
<dbReference type="Gene3D" id="1.20.1070.10">
    <property type="entry name" value="Rhodopsin 7-helix transmembrane proteins"/>
    <property type="match status" value="1"/>
</dbReference>
<evidence type="ECO:0000256" key="1">
    <source>
        <dbReference type="ARBA" id="ARBA00004651"/>
    </source>
</evidence>
<evidence type="ECO:0000256" key="10">
    <source>
        <dbReference type="ARBA" id="ARBA00023180"/>
    </source>
</evidence>
<feature type="transmembrane region" description="Helical" evidence="15">
    <location>
        <begin position="34"/>
        <end position="55"/>
    </location>
</feature>
<evidence type="ECO:0000256" key="14">
    <source>
        <dbReference type="SAM" id="MobiDB-lite"/>
    </source>
</evidence>
<dbReference type="PANTHER" id="PTHR24229">
    <property type="entry name" value="NEUROPEPTIDES RECEPTOR"/>
    <property type="match status" value="1"/>
</dbReference>
<sequence length="370" mass="41359">MEVEEDEFNSSTNSSQIWNNNVGHLNTIRITMSVVLYSICVVGLLGNTLVMYVLVRYSKLRNTADVFIFNMALADEVFLLGVPFFAHQFVADEWPFGAIMCKIIYALDANNQFASVYILACMSIDRYLAIGHPIRSLGIRTRKVAAITNFGIWMASLVSIAPVWIFSKLETYPDGSQICVMQFPKDSKDLYWFTVYHFTLAFVLPLTVITVCYLMVLHKLATVVVPSESNAEKRTKKVAKMVLLVVVMFVVCWLPFYVVALININMGRPTYAFLVAYFFSIGLGYANSCVNPIIYVLFSSKFRKRTMEALSCRGSCCGTQVHPIDDVNAVAAGANGPGINDNNYNRTGLRTGRTPISQPAQEMKNLPGQM</sequence>
<keyword evidence="9 13" id="KW-0675">Receptor</keyword>
<dbReference type="InterPro" id="IPR000276">
    <property type="entry name" value="GPCR_Rhodpsn"/>
</dbReference>
<dbReference type="SMART" id="SM01381">
    <property type="entry name" value="7TM_GPCR_Srsx"/>
    <property type="match status" value="1"/>
</dbReference>
<evidence type="ECO:0000256" key="11">
    <source>
        <dbReference type="ARBA" id="ARBA00023224"/>
    </source>
</evidence>
<evidence type="ECO:0000256" key="4">
    <source>
        <dbReference type="ARBA" id="ARBA00022989"/>
    </source>
</evidence>
<dbReference type="PROSITE" id="PS50262">
    <property type="entry name" value="G_PROTEIN_RECEP_F1_2"/>
    <property type="match status" value="1"/>
</dbReference>
<feature type="domain" description="G-protein coupled receptors family 1 profile" evidence="16">
    <location>
        <begin position="46"/>
        <end position="295"/>
    </location>
</feature>
<proteinExistence type="inferred from homology"/>